<evidence type="ECO:0000313" key="1">
    <source>
        <dbReference type="EMBL" id="KAI4365686.1"/>
    </source>
</evidence>
<protein>
    <submittedName>
        <fullName evidence="1">Uncharacterized protein</fullName>
    </submittedName>
</protein>
<accession>A0ACB9QGW2</accession>
<dbReference type="Proteomes" id="UP001057402">
    <property type="component" value="Chromosome 6"/>
</dbReference>
<proteinExistence type="predicted"/>
<comment type="caution">
    <text evidence="1">The sequence shown here is derived from an EMBL/GenBank/DDBJ whole genome shotgun (WGS) entry which is preliminary data.</text>
</comment>
<keyword evidence="2" id="KW-1185">Reference proteome</keyword>
<organism evidence="1 2">
    <name type="scientific">Melastoma candidum</name>
    <dbReference type="NCBI Taxonomy" id="119954"/>
    <lineage>
        <taxon>Eukaryota</taxon>
        <taxon>Viridiplantae</taxon>
        <taxon>Streptophyta</taxon>
        <taxon>Embryophyta</taxon>
        <taxon>Tracheophyta</taxon>
        <taxon>Spermatophyta</taxon>
        <taxon>Magnoliopsida</taxon>
        <taxon>eudicotyledons</taxon>
        <taxon>Gunneridae</taxon>
        <taxon>Pentapetalae</taxon>
        <taxon>rosids</taxon>
        <taxon>malvids</taxon>
        <taxon>Myrtales</taxon>
        <taxon>Melastomataceae</taxon>
        <taxon>Melastomatoideae</taxon>
        <taxon>Melastomateae</taxon>
        <taxon>Melastoma</taxon>
    </lineage>
</organism>
<reference evidence="2" key="1">
    <citation type="journal article" date="2023" name="Front. Plant Sci.">
        <title>Chromosomal-level genome assembly of Melastoma candidum provides insights into trichome evolution.</title>
        <authorList>
            <person name="Zhong Y."/>
            <person name="Wu W."/>
            <person name="Sun C."/>
            <person name="Zou P."/>
            <person name="Liu Y."/>
            <person name="Dai S."/>
            <person name="Zhou R."/>
        </authorList>
    </citation>
    <scope>NUCLEOTIDE SEQUENCE [LARGE SCALE GENOMIC DNA]</scope>
</reference>
<dbReference type="EMBL" id="CM042885">
    <property type="protein sequence ID" value="KAI4365686.1"/>
    <property type="molecule type" value="Genomic_DNA"/>
</dbReference>
<evidence type="ECO:0000313" key="2">
    <source>
        <dbReference type="Proteomes" id="UP001057402"/>
    </source>
</evidence>
<sequence>MSRNRQQRQLISNGNCVRETDVKSLIRKDSSNVAANKAIKEGADLKHMADRVKDSDSSLNRTILYFQAALNLKHYDMAQSVQVYGSTAKLCEYCAHEYEKSKDMASAALAYKCMEVAYLKVVYSSSSTASRDRVELQAAFKINPAGESPSSSVSDLDNVNNSAAMEKSAPKGVSSPYVPGSESVIAQSRNSLIRLFNHSQDVSSAMDASRRSRVAFSAASARTGDTQYAEGISCIRRALDFNFQDVQGLLRLVRLASEAIGQ</sequence>
<gene>
    <name evidence="1" type="ORF">MLD38_021651</name>
</gene>
<name>A0ACB9QGW2_9MYRT</name>